<feature type="domain" description="YDG" evidence="1">
    <location>
        <begin position="1207"/>
        <end position="1299"/>
    </location>
</feature>
<organism evidence="3 4">
    <name type="scientific">Selenomonas dianae</name>
    <dbReference type="NCBI Taxonomy" id="135079"/>
    <lineage>
        <taxon>Bacteria</taxon>
        <taxon>Bacillati</taxon>
        <taxon>Bacillota</taxon>
        <taxon>Negativicutes</taxon>
        <taxon>Selenomonadales</taxon>
        <taxon>Selenomonadaceae</taxon>
        <taxon>Selenomonas</taxon>
    </lineage>
</organism>
<dbReference type="InterPro" id="IPR041286">
    <property type="entry name" value="MBG_2"/>
</dbReference>
<sequence>MLNLGTVKANSLYIEGKNVTVLDTDNVTDAFETPLTGSAVTIKSKKTPVIGYEVDNKSNIAFNENGVSVYHSVHEYASTDPTGLSRSATARHWVVQNLSGANHANYDFMLVRNVYDLQHIDANLKGSYMLKNDIDAGVTRTNLWNDGKGFKPLRNFHTKFDGAGHTIKNLYINRPTGYKVGLFETMTIGIDQDAYIGNLTLEGGSIRGDKVVGGIVGHFGGGALRNIRNFNEVKGTKLVGGIAGAMEGEKSTYGQIPRHVRMDNVYNGGVVGEFGVSDKVGGIVGGLNFGTIQSAANEGAVRGKNMVGGIVGYFQKDENRLENVYNTGEIRGKNIVGGLVGRITQHGYITNAYNANKVYADAAGGYVAGQLDIQHGSKTPFRNLDWVNFHDGTQAIGENVNGGIFHDNGVGGEHSLAEMKDYFSHFLYWENEEGRQIVARKGGTEMPWRIYEGLTMPLLTGLMQGAKTVGKVYDGTPGTGNPHVFLSAPGKNAGDYEVYGDQLGYDIVGRYVIRPKALTAAAAGSPNFTKVYDGTTDVKQYPELTHYTLTGLVAGDSVGLTVTEGIYADKNAGTGKAVTFTGLSLTGADAKNYRLAGDTLTYSSAGEITKKPLTMEKVAGAAFTKEYDGTKTVAEALQRDVNYTLTGVVVGEGADVVSLAAGASGTYATKNAQADGAKQNVTFTGLTLTGSGAGNYTIAGSKTLTNAGVIRPKDITIKENDISYLYYDSTFQIQKEYDGTADTSYTPIRGRHYDLEGVVSGEQLDVHVGKGAYADKNAGERKTVTFSNLSLYDVNGVNAEKNYRLATSSFTSNLGKISQKRVEVQVLPGVRFDKEYDGTFDVTRKAVRGADYKILGVVAGDENDLDITYNFSLYQNGNNAGGDRPVSFQDMHLAGSAKDNYYMDMLNFNAIGKITPKTLTMEQVAGTEFTKTYDGTTAVTQTLQRDVNYKLTGVVTNVVTGEEDIVSIDTTSAVGAYQTKNAQADGTKQNVSFTGITLTGSGAGNYTIAPTMTIANAGVITPKALTFALISGVHLDKVYDGNANVTHPLVRDTDYTLDGFVGSEGTGIILDVGAGKYADKNVGVDKVVTFSGRTLTGSGAENYTITPVTTVGTITPKPLAAGLVGSFDKTYDGNANVTQSLAPGTNYLLMGSIAGDALTLTGTGSYADKNAGTGKPVTFTGLTLTGADAGNYTLTTATLTGGGTIAPKALTMEKVAGAYFTKVYDGNTNVTQTLQRGVNYTLTGVIEGEDDTVVSIDTTLAHGAYQTKDAQAGDAMQDVDFTGITLTGTGAGNYTLAPTMTIAGAGKITPKELNVDLASGVHFDKTYDGDANVTQTLSKGTNYTLTNFVAGEGAGITLDETVRGQYADKNAGADKAVAFDGLTLTGTGAGNYRLNKTALTGTGTIDQRTLGVTFTTAPVTKVYDGTTNAITALSKGDHYTLTNFVAGEGDGIAITGTGTFADKNVGTKAVNFSDLTLTGEGSGNYRLAATAHTGTGTITHRDLTLTADEKSVTQGEALPAFTGRAEGFAAGEDASVFGTDSLVFTSTVADTNTLGSYAVTGRIGSIAEGLLGNYRIRQAAGNARAFTVTAMPVSGGIFASLVQDAKPVFDDGYSRIVYLFGTPRPVRALTLGLYRFDAGNGLEIQGLHL</sequence>
<evidence type="ECO:0000313" key="4">
    <source>
        <dbReference type="Proteomes" id="UP001500399"/>
    </source>
</evidence>
<dbReference type="RefSeq" id="WP_304987884.1">
    <property type="nucleotide sequence ID" value="NZ_BAAACR010000002.1"/>
</dbReference>
<dbReference type="Pfam" id="PF18657">
    <property type="entry name" value="YDG"/>
    <property type="match status" value="9"/>
</dbReference>
<keyword evidence="4" id="KW-1185">Reference proteome</keyword>
<feature type="domain" description="YDG" evidence="1">
    <location>
        <begin position="1115"/>
        <end position="1198"/>
    </location>
</feature>
<reference evidence="3 4" key="1">
    <citation type="journal article" date="2019" name="Int. J. Syst. Evol. Microbiol.">
        <title>The Global Catalogue of Microorganisms (GCM) 10K type strain sequencing project: providing services to taxonomists for standard genome sequencing and annotation.</title>
        <authorList>
            <consortium name="The Broad Institute Genomics Platform"/>
            <consortium name="The Broad Institute Genome Sequencing Center for Infectious Disease"/>
            <person name="Wu L."/>
            <person name="Ma J."/>
        </authorList>
    </citation>
    <scope>NUCLEOTIDE SEQUENCE [LARGE SCALE GENOMIC DNA]</scope>
    <source>
        <strain evidence="3 4">JCM 8542</strain>
    </source>
</reference>
<proteinExistence type="predicted"/>
<evidence type="ECO:0000313" key="3">
    <source>
        <dbReference type="EMBL" id="GAA0204701.1"/>
    </source>
</evidence>
<feature type="domain" description="YDG" evidence="1">
    <location>
        <begin position="915"/>
        <end position="1011"/>
    </location>
</feature>
<dbReference type="EMBL" id="BAAACR010000002">
    <property type="protein sequence ID" value="GAA0204701.1"/>
    <property type="molecule type" value="Genomic_DNA"/>
</dbReference>
<feature type="domain" description="YDG" evidence="1">
    <location>
        <begin position="732"/>
        <end position="808"/>
    </location>
</feature>
<protein>
    <submittedName>
        <fullName evidence="3">Uncharacterized protein</fullName>
    </submittedName>
</protein>
<feature type="domain" description="YDG" evidence="1">
    <location>
        <begin position="1021"/>
        <end position="1109"/>
    </location>
</feature>
<evidence type="ECO:0000259" key="1">
    <source>
        <dbReference type="Pfam" id="PF18657"/>
    </source>
</evidence>
<feature type="domain" description="YDG" evidence="1">
    <location>
        <begin position="1309"/>
        <end position="1397"/>
    </location>
</feature>
<dbReference type="InterPro" id="IPR041248">
    <property type="entry name" value="YDG"/>
</dbReference>
<dbReference type="Pfam" id="PF18676">
    <property type="entry name" value="MBG_2"/>
    <property type="match status" value="1"/>
</dbReference>
<feature type="domain" description="YDG" evidence="1">
    <location>
        <begin position="609"/>
        <end position="700"/>
    </location>
</feature>
<gene>
    <name evidence="3" type="ORF">GCM10008919_04990</name>
</gene>
<feature type="domain" description="YDG" evidence="1">
    <location>
        <begin position="515"/>
        <end position="598"/>
    </location>
</feature>
<dbReference type="Gene3D" id="2.160.20.110">
    <property type="match status" value="1"/>
</dbReference>
<name>A0ABN0SXI7_9FIRM</name>
<comment type="caution">
    <text evidence="3">The sequence shown here is derived from an EMBL/GenBank/DDBJ whole genome shotgun (WGS) entry which is preliminary data.</text>
</comment>
<feature type="domain" description="MBG" evidence="2">
    <location>
        <begin position="1503"/>
        <end position="1582"/>
    </location>
</feature>
<dbReference type="Proteomes" id="UP001500399">
    <property type="component" value="Unassembled WGS sequence"/>
</dbReference>
<accession>A0ABN0SXI7</accession>
<feature type="domain" description="YDG" evidence="1">
    <location>
        <begin position="1412"/>
        <end position="1490"/>
    </location>
</feature>
<evidence type="ECO:0000259" key="2">
    <source>
        <dbReference type="Pfam" id="PF18676"/>
    </source>
</evidence>